<feature type="region of interest" description="Disordered" evidence="2">
    <location>
        <begin position="41"/>
        <end position="65"/>
    </location>
</feature>
<evidence type="ECO:0008006" key="6">
    <source>
        <dbReference type="Google" id="ProtNLM"/>
    </source>
</evidence>
<reference evidence="4 5" key="1">
    <citation type="submission" date="2016-03" db="EMBL/GenBank/DDBJ databases">
        <title>Sequencing of Lactobacillus Species from Commercial Turkeys.</title>
        <authorList>
            <person name="Johnson T.J."/>
            <person name="Youmans B.P."/>
            <person name="Case K.A."/>
        </authorList>
    </citation>
    <scope>NUCLEOTIDE SEQUENCE [LARGE SCALE GENOMIC DNA]</scope>
    <source>
        <strain evidence="4 5">UMNLA1</strain>
    </source>
</reference>
<proteinExistence type="predicted"/>
<dbReference type="InterPro" id="IPR024418">
    <property type="entry name" value="DUF3862"/>
</dbReference>
<dbReference type="RefSeq" id="WP_089144616.1">
    <property type="nucleotide sequence ID" value="NZ_CAWUYV010000077.1"/>
</dbReference>
<feature type="compositionally biased region" description="Low complexity" evidence="2">
    <location>
        <begin position="45"/>
        <end position="58"/>
    </location>
</feature>
<evidence type="ECO:0000313" key="4">
    <source>
        <dbReference type="EMBL" id="OXS41562.1"/>
    </source>
</evidence>
<evidence type="ECO:0000313" key="5">
    <source>
        <dbReference type="Proteomes" id="UP000215261"/>
    </source>
</evidence>
<feature type="transmembrane region" description="Helical" evidence="3">
    <location>
        <begin position="23"/>
        <end position="42"/>
    </location>
</feature>
<dbReference type="Proteomes" id="UP000215261">
    <property type="component" value="Unassembled WGS sequence"/>
</dbReference>
<comment type="caution">
    <text evidence="4">The sequence shown here is derived from an EMBL/GenBank/DDBJ whole genome shotgun (WGS) entry which is preliminary data.</text>
</comment>
<protein>
    <recommendedName>
        <fullName evidence="6">DUF3862 domain-containing protein</fullName>
    </recommendedName>
</protein>
<dbReference type="EMBL" id="LUGO01000030">
    <property type="protein sequence ID" value="OXS41562.1"/>
    <property type="molecule type" value="Genomic_DNA"/>
</dbReference>
<dbReference type="AlphaFoldDB" id="A0A231Q6S4"/>
<name>A0A231Q6S4_9LACO</name>
<evidence type="ECO:0000256" key="3">
    <source>
        <dbReference type="SAM" id="Phobius"/>
    </source>
</evidence>
<dbReference type="InterPro" id="IPR037873">
    <property type="entry name" value="BamE-like"/>
</dbReference>
<keyword evidence="1" id="KW-0732">Signal</keyword>
<dbReference type="Gene3D" id="3.30.1450.10">
    <property type="match status" value="2"/>
</dbReference>
<accession>A0A231Q6S4</accession>
<organism evidence="4 5">
    <name type="scientific">Ligilactobacillus agilis</name>
    <dbReference type="NCBI Taxonomy" id="1601"/>
    <lineage>
        <taxon>Bacteria</taxon>
        <taxon>Bacillati</taxon>
        <taxon>Bacillota</taxon>
        <taxon>Bacilli</taxon>
        <taxon>Lactobacillales</taxon>
        <taxon>Lactobacillaceae</taxon>
        <taxon>Ligilactobacillus</taxon>
    </lineage>
</organism>
<evidence type="ECO:0000256" key="1">
    <source>
        <dbReference type="ARBA" id="ARBA00022729"/>
    </source>
</evidence>
<keyword evidence="3" id="KW-1133">Transmembrane helix</keyword>
<evidence type="ECO:0000256" key="2">
    <source>
        <dbReference type="SAM" id="MobiDB-lite"/>
    </source>
</evidence>
<gene>
    <name evidence="4" type="ORF">AYP69_02735</name>
</gene>
<dbReference type="Pfam" id="PF12978">
    <property type="entry name" value="DUF3862"/>
    <property type="match status" value="1"/>
</dbReference>
<sequence length="223" mass="23909">MAKKIKDENGNVYVKKKPFYKKIWFWVLVVIVVIGAGGALGGGNSKSSSSSSATSSKSKSNDKTISKDAEFRKKFDAITVGDLMSHGDGGTTLSDVENSLGKPSTTSTTDVEGVKVKDYIWTKNGVSITIQFNDDKTVSKSINGFKFTREPKMNLDGFNNIADGSTYNDIVSKFGEPDGLTEMVISGEKSVTAIWITGTKGGTVTLQFSNDSLTSKTQSGLKN</sequence>
<keyword evidence="3" id="KW-0812">Transmembrane</keyword>
<keyword evidence="3" id="KW-0472">Membrane</keyword>